<evidence type="ECO:0000256" key="1">
    <source>
        <dbReference type="SAM" id="MobiDB-lite"/>
    </source>
</evidence>
<gene>
    <name evidence="3" type="ORF">GPL21_06920</name>
</gene>
<protein>
    <recommendedName>
        <fullName evidence="5">Kazal-like domain-containing protein</fullName>
    </recommendedName>
</protein>
<dbReference type="Proteomes" id="UP000436468">
    <property type="component" value="Unassembled WGS sequence"/>
</dbReference>
<reference evidence="3 4" key="1">
    <citation type="submission" date="2019-12" db="EMBL/GenBank/DDBJ databases">
        <title>Draft genome sequences Bradyrhizobium cajani AMBPC1010, Bradyrhizobium pachyrhizi AMBPC1040 and Bradyrhizobium yuanmingense ALSPC3051, three plant growth promoting strains isolated from nodules of Cajanus cajan L. in Dominican Republic.</title>
        <authorList>
            <person name="Flores-Felix J.D."/>
            <person name="Araujo J."/>
            <person name="Diaz-Alcantara C."/>
            <person name="Gonzalez-Andres F."/>
            <person name="Velazquez E."/>
        </authorList>
    </citation>
    <scope>NUCLEOTIDE SEQUENCE [LARGE SCALE GENOMIC DNA]</scope>
    <source>
        <strain evidence="3 4">1040</strain>
    </source>
</reference>
<comment type="caution">
    <text evidence="3">The sequence shown here is derived from an EMBL/GenBank/DDBJ whole genome shotgun (WGS) entry which is preliminary data.</text>
</comment>
<proteinExistence type="predicted"/>
<feature type="compositionally biased region" description="Basic and acidic residues" evidence="1">
    <location>
        <begin position="135"/>
        <end position="184"/>
    </location>
</feature>
<sequence length="253" mass="27899">MSTTCPNRFLVAFATIFLLGPMLCSEAHAQQTFEEMRSLMQAGICRSDYQTVDPPTYQSCESPCESYKGSLNWNSCMNACSASQAKDANTAREWNAHVARCRAATQKPAAAPAPPSPRTARPAGSGTDTPPSSVERAKLPSNIDDRLRAAKEKNVKKEKEEAGFRARLENEKAEDAAKEARERAQQLEEERIARELQEAQKWRCFGENGNVTQGFHQCRAECGSFYPSQYCQAQCYASSSGSIASGRSCFKMP</sequence>
<evidence type="ECO:0008006" key="5">
    <source>
        <dbReference type="Google" id="ProtNLM"/>
    </source>
</evidence>
<evidence type="ECO:0000256" key="2">
    <source>
        <dbReference type="SAM" id="SignalP"/>
    </source>
</evidence>
<dbReference type="RefSeq" id="WP_157342050.1">
    <property type="nucleotide sequence ID" value="NZ_WQNF01000004.1"/>
</dbReference>
<accession>A0A844SGF9</accession>
<feature type="chain" id="PRO_5032960365" description="Kazal-like domain-containing protein" evidence="2">
    <location>
        <begin position="30"/>
        <end position="253"/>
    </location>
</feature>
<evidence type="ECO:0000313" key="3">
    <source>
        <dbReference type="EMBL" id="MVT64837.1"/>
    </source>
</evidence>
<keyword evidence="2" id="KW-0732">Signal</keyword>
<keyword evidence="4" id="KW-1185">Reference proteome</keyword>
<dbReference type="EMBL" id="WQNF01000004">
    <property type="protein sequence ID" value="MVT64837.1"/>
    <property type="molecule type" value="Genomic_DNA"/>
</dbReference>
<feature type="signal peptide" evidence="2">
    <location>
        <begin position="1"/>
        <end position="29"/>
    </location>
</feature>
<evidence type="ECO:0000313" key="4">
    <source>
        <dbReference type="Proteomes" id="UP000436468"/>
    </source>
</evidence>
<name>A0A844SGF9_9BRAD</name>
<organism evidence="3 4">
    <name type="scientific">Bradyrhizobium pachyrhizi</name>
    <dbReference type="NCBI Taxonomy" id="280333"/>
    <lineage>
        <taxon>Bacteria</taxon>
        <taxon>Pseudomonadati</taxon>
        <taxon>Pseudomonadota</taxon>
        <taxon>Alphaproteobacteria</taxon>
        <taxon>Hyphomicrobiales</taxon>
        <taxon>Nitrobacteraceae</taxon>
        <taxon>Bradyrhizobium</taxon>
    </lineage>
</organism>
<dbReference type="AlphaFoldDB" id="A0A844SGF9"/>
<feature type="region of interest" description="Disordered" evidence="1">
    <location>
        <begin position="102"/>
        <end position="184"/>
    </location>
</feature>